<dbReference type="InterPro" id="IPR004089">
    <property type="entry name" value="MCPsignal_dom"/>
</dbReference>
<dbReference type="Pfam" id="PF00672">
    <property type="entry name" value="HAMP"/>
    <property type="match status" value="1"/>
</dbReference>
<evidence type="ECO:0000256" key="3">
    <source>
        <dbReference type="ARBA" id="ARBA00023224"/>
    </source>
</evidence>
<dbReference type="Pfam" id="PF00015">
    <property type="entry name" value="MCPsignal"/>
    <property type="match status" value="1"/>
</dbReference>
<feature type="region of interest" description="Disordered" evidence="5">
    <location>
        <begin position="444"/>
        <end position="486"/>
    </location>
</feature>
<dbReference type="PROSITE" id="PS50192">
    <property type="entry name" value="T_SNARE"/>
    <property type="match status" value="1"/>
</dbReference>
<feature type="compositionally biased region" description="Basic and acidic residues" evidence="5">
    <location>
        <begin position="444"/>
        <end position="485"/>
    </location>
</feature>
<feature type="compositionally biased region" description="Polar residues" evidence="5">
    <location>
        <begin position="527"/>
        <end position="539"/>
    </location>
</feature>
<keyword evidence="3" id="KW-0807">Transducer</keyword>
<evidence type="ECO:0000259" key="9">
    <source>
        <dbReference type="PROSITE" id="PS50885"/>
    </source>
</evidence>
<feature type="transmembrane region" description="Helical" evidence="6">
    <location>
        <begin position="361"/>
        <end position="383"/>
    </location>
</feature>
<feature type="domain" description="T-SNARE coiled-coil homology" evidence="8">
    <location>
        <begin position="659"/>
        <end position="721"/>
    </location>
</feature>
<keyword evidence="6" id="KW-0812">Transmembrane</keyword>
<dbReference type="InterPro" id="IPR004090">
    <property type="entry name" value="Chemotax_Me-accpt_rcpt"/>
</dbReference>
<dbReference type="GO" id="GO:0007165">
    <property type="term" value="P:signal transduction"/>
    <property type="evidence" value="ECO:0007669"/>
    <property type="project" value="UniProtKB-KW"/>
</dbReference>
<evidence type="ECO:0000259" key="7">
    <source>
        <dbReference type="PROSITE" id="PS50111"/>
    </source>
</evidence>
<evidence type="ECO:0000256" key="2">
    <source>
        <dbReference type="ARBA" id="ARBA00022519"/>
    </source>
</evidence>
<evidence type="ECO:0000256" key="6">
    <source>
        <dbReference type="SAM" id="Phobius"/>
    </source>
</evidence>
<evidence type="ECO:0000259" key="8">
    <source>
        <dbReference type="PROSITE" id="PS50192"/>
    </source>
</evidence>
<protein>
    <submittedName>
        <fullName evidence="10">Methyl-accepting chemotaxis protein</fullName>
    </submittedName>
</protein>
<keyword evidence="2" id="KW-1003">Cell membrane</keyword>
<dbReference type="Gene3D" id="1.10.287.950">
    <property type="entry name" value="Methyl-accepting chemotaxis protein"/>
    <property type="match status" value="1"/>
</dbReference>
<evidence type="ECO:0000256" key="1">
    <source>
        <dbReference type="ARBA" id="ARBA00004429"/>
    </source>
</evidence>
<dbReference type="GO" id="GO:0006935">
    <property type="term" value="P:chemotaxis"/>
    <property type="evidence" value="ECO:0007669"/>
    <property type="project" value="InterPro"/>
</dbReference>
<dbReference type="PROSITE" id="PS50111">
    <property type="entry name" value="CHEMOTAXIS_TRANSDUC_2"/>
    <property type="match status" value="1"/>
</dbReference>
<sequence length="763" mass="82810">MGDQSNSSRGNIQKFFTIKNSLFGIVAILVLIVVSFRISSAIDASNYKAELEKAVVVNQLSDDLIDAANHFSVERGVTVIALGSDNVTSPTFKNMIEENRNKADAAYKKSMATYAALEDFPGKDKLLKDITDRYNAYLNAHVEVKNAGQISYVNEQDADVRDDLSRQKSKASRHLRRTIDALDTNIRELRIAVEYEASISNAQIIHYRQLKNVLAEMIEYTDREWAGMGAAIAMKRPISTNMIANMSSYVGRVNSAWDMVNSLLSSSAIDDGLKGHLQKVDEAFFENFRNLKDEVYDASYDAAASQDDSGEVVEADYPVNAVEWINQATSATNVIQNLSKAVGAAARKSADNSASDANSELVTGIMVLLIALAIGGGAFWLVAGHIIRPLVRLGDAMSEIAEGDLDAEIQGTKRQDEIGQMARALQLFKEAAVEKLQSDVEQRKAEEERRLQQEQEAEAMREAEEKERVREEERSHTAREERRNDMMALADNFEASVMDIVASVATASGEMESKARDMSTVAEETTHQATSVSAASEQATNNVQTVASAAEELSVSVKEISEQVAQSSQFSTNAVGETEKAIGEIQGLVEAARKIGDVISLINDIANQTNLLALNATIEAARAGEAGKGFAVVASEVKNLASQTATATDEITIQVSSMQDATKKAVTAIDGIQEVIKKIDDTSVSISSAVEEQDASTHEIARNVSEVSVGTQEVTSNIHVMSEGAKSTGEAAIQVLESAQNMSQQSAELRKQLEQFLQKIRAA</sequence>
<organism evidence="10">
    <name type="scientific">hydrothermal vent metagenome</name>
    <dbReference type="NCBI Taxonomy" id="652676"/>
    <lineage>
        <taxon>unclassified sequences</taxon>
        <taxon>metagenomes</taxon>
        <taxon>ecological metagenomes</taxon>
    </lineage>
</organism>
<keyword evidence="6" id="KW-1133">Transmembrane helix</keyword>
<feature type="region of interest" description="Disordered" evidence="5">
    <location>
        <begin position="520"/>
        <end position="539"/>
    </location>
</feature>
<name>A0A3B0RUG8_9ZZZZ</name>
<dbReference type="PROSITE" id="PS50885">
    <property type="entry name" value="HAMP"/>
    <property type="match status" value="1"/>
</dbReference>
<dbReference type="InterPro" id="IPR000727">
    <property type="entry name" value="T_SNARE_dom"/>
</dbReference>
<dbReference type="PRINTS" id="PR00260">
    <property type="entry name" value="CHEMTRNSDUCR"/>
</dbReference>
<evidence type="ECO:0000256" key="4">
    <source>
        <dbReference type="ARBA" id="ARBA00029447"/>
    </source>
</evidence>
<dbReference type="CDD" id="cd06225">
    <property type="entry name" value="HAMP"/>
    <property type="match status" value="1"/>
</dbReference>
<dbReference type="SMART" id="SM00283">
    <property type="entry name" value="MA"/>
    <property type="match status" value="1"/>
</dbReference>
<dbReference type="EMBL" id="UOED01000031">
    <property type="protein sequence ID" value="VAV88153.1"/>
    <property type="molecule type" value="Genomic_DNA"/>
</dbReference>
<keyword evidence="6" id="KW-0472">Membrane</keyword>
<feature type="domain" description="HAMP" evidence="9">
    <location>
        <begin position="384"/>
        <end position="437"/>
    </location>
</feature>
<dbReference type="GO" id="GO:0004888">
    <property type="term" value="F:transmembrane signaling receptor activity"/>
    <property type="evidence" value="ECO:0007669"/>
    <property type="project" value="InterPro"/>
</dbReference>
<evidence type="ECO:0000313" key="10">
    <source>
        <dbReference type="EMBL" id="VAV88153.1"/>
    </source>
</evidence>
<dbReference type="GO" id="GO:0005886">
    <property type="term" value="C:plasma membrane"/>
    <property type="evidence" value="ECO:0007669"/>
    <property type="project" value="UniProtKB-SubCell"/>
</dbReference>
<dbReference type="AlphaFoldDB" id="A0A3B0RUG8"/>
<dbReference type="SMART" id="SM00304">
    <property type="entry name" value="HAMP"/>
    <property type="match status" value="1"/>
</dbReference>
<dbReference type="PANTHER" id="PTHR32089">
    <property type="entry name" value="METHYL-ACCEPTING CHEMOTAXIS PROTEIN MCPB"/>
    <property type="match status" value="1"/>
</dbReference>
<accession>A0A3B0RUG8</accession>
<proteinExistence type="inferred from homology"/>
<feature type="transmembrane region" description="Helical" evidence="6">
    <location>
        <begin position="21"/>
        <end position="38"/>
    </location>
</feature>
<comment type="subcellular location">
    <subcellularLocation>
        <location evidence="1">Cell inner membrane</location>
        <topology evidence="1">Multi-pass membrane protein</topology>
    </subcellularLocation>
</comment>
<evidence type="ECO:0000256" key="5">
    <source>
        <dbReference type="SAM" id="MobiDB-lite"/>
    </source>
</evidence>
<comment type="similarity">
    <text evidence="4">Belongs to the methyl-accepting chemotaxis (MCP) protein family.</text>
</comment>
<feature type="domain" description="Methyl-accepting transducer" evidence="7">
    <location>
        <begin position="500"/>
        <end position="729"/>
    </location>
</feature>
<dbReference type="InterPro" id="IPR003660">
    <property type="entry name" value="HAMP_dom"/>
</dbReference>
<keyword evidence="2" id="KW-0997">Cell inner membrane</keyword>
<dbReference type="Gene3D" id="6.10.340.10">
    <property type="match status" value="1"/>
</dbReference>
<dbReference type="SUPFAM" id="SSF58104">
    <property type="entry name" value="Methyl-accepting chemotaxis protein (MCP) signaling domain"/>
    <property type="match status" value="1"/>
</dbReference>
<gene>
    <name evidence="10" type="ORF">MNBD_ALPHA02-1674</name>
</gene>
<reference evidence="10" key="1">
    <citation type="submission" date="2018-06" db="EMBL/GenBank/DDBJ databases">
        <authorList>
            <person name="Zhirakovskaya E."/>
        </authorList>
    </citation>
    <scope>NUCLEOTIDE SEQUENCE</scope>
</reference>
<dbReference type="PANTHER" id="PTHR32089:SF112">
    <property type="entry name" value="LYSOZYME-LIKE PROTEIN-RELATED"/>
    <property type="match status" value="1"/>
</dbReference>